<dbReference type="InterPro" id="IPR036101">
    <property type="entry name" value="CarD-like/TRCF_RID_sf"/>
</dbReference>
<dbReference type="InterPro" id="IPR041471">
    <property type="entry name" value="UvrB_inter"/>
</dbReference>
<keyword evidence="1" id="KW-0547">Nucleotide-binding</keyword>
<dbReference type="InterPro" id="IPR004807">
    <property type="entry name" value="UvrB"/>
</dbReference>
<dbReference type="SMART" id="SM01058">
    <property type="entry name" value="CarD_TRCF"/>
    <property type="match status" value="1"/>
</dbReference>
<name>A0A382FFF0_9ZZZZ</name>
<dbReference type="Pfam" id="PF02559">
    <property type="entry name" value="CarD_TRCF_RID"/>
    <property type="match status" value="1"/>
</dbReference>
<dbReference type="InterPro" id="IPR003711">
    <property type="entry name" value="CarD-like/TRCF_RID"/>
</dbReference>
<evidence type="ECO:0000256" key="1">
    <source>
        <dbReference type="ARBA" id="ARBA00022741"/>
    </source>
</evidence>
<evidence type="ECO:0000256" key="2">
    <source>
        <dbReference type="ARBA" id="ARBA00022840"/>
    </source>
</evidence>
<dbReference type="Gene3D" id="2.40.10.170">
    <property type="match status" value="1"/>
</dbReference>
<proteinExistence type="predicted"/>
<dbReference type="SUPFAM" id="SSF52540">
    <property type="entry name" value="P-loop containing nucleoside triphosphate hydrolases"/>
    <property type="match status" value="1"/>
</dbReference>
<evidence type="ECO:0000313" key="4">
    <source>
        <dbReference type="EMBL" id="SVB61405.1"/>
    </source>
</evidence>
<accession>A0A382FFF0</accession>
<organism evidence="4">
    <name type="scientific">marine metagenome</name>
    <dbReference type="NCBI Taxonomy" id="408172"/>
    <lineage>
        <taxon>unclassified sequences</taxon>
        <taxon>metagenomes</taxon>
        <taxon>ecological metagenomes</taxon>
    </lineage>
</organism>
<dbReference type="Gene3D" id="3.40.50.11180">
    <property type="match status" value="1"/>
</dbReference>
<dbReference type="Pfam" id="PF17757">
    <property type="entry name" value="UvrB_inter"/>
    <property type="match status" value="1"/>
</dbReference>
<gene>
    <name evidence="4" type="ORF">METZ01_LOCUS214259</name>
</gene>
<protein>
    <recommendedName>
        <fullName evidence="3">CarD-like/TRCF RNAP-interacting domain-containing protein</fullName>
    </recommendedName>
</protein>
<dbReference type="GO" id="GO:0003677">
    <property type="term" value="F:DNA binding"/>
    <property type="evidence" value="ECO:0007669"/>
    <property type="project" value="InterPro"/>
</dbReference>
<dbReference type="PANTHER" id="PTHR24029:SF1">
    <property type="entry name" value="TRANSCRIPTION-REPAIR-COUPLING FACTOR"/>
    <property type="match status" value="1"/>
</dbReference>
<dbReference type="EMBL" id="UINC01049520">
    <property type="protein sequence ID" value="SVB61405.1"/>
    <property type="molecule type" value="Genomic_DNA"/>
</dbReference>
<sequence length="461" mass="51287">MVSRETIVDDSGISSVFPNELFDGFESGASLSQLTLDAAALFLSVAANKLKSNVFLSFKNEKAAYSFYLLAIGLEPDCFLFYPTPDPSEKVPGFNIESERYREESLIKLAEKNLFHVCVATHTSFKEKNISIGSSSELSSISIFPGKNIDRDDVINQLGSWGFKKTDTVSEPKELAWRGDILDVFPIYFRRPVRVVFNFDQVENIFIFDPLTQLTTKTISRLNIKGFSSVAPVDDYINLVDYAESSIVADCIHRGDGVELKRGSGGRAENLMCLPIDFKNHLLTKRISQIRNDILMVSDSLFIVGNENEKDLLGGKFKDATWIGGNLQKGFFSPFLKIGVLSSSDILNEKRSVQKWTPTPSKQHKALTLNDISGLGLGDYVVHRLFGVGVFLGLTIQNGSAGTRESLEIEYANNARVFVSIEKMDLIHRYVGSKKDPTMSSLGSKKWLSDVSKTRKAVRLV</sequence>
<feature type="non-terminal residue" evidence="4">
    <location>
        <position position="461"/>
    </location>
</feature>
<dbReference type="GO" id="GO:0009380">
    <property type="term" value="C:excinuclease repair complex"/>
    <property type="evidence" value="ECO:0007669"/>
    <property type="project" value="InterPro"/>
</dbReference>
<evidence type="ECO:0000259" key="3">
    <source>
        <dbReference type="SMART" id="SM01058"/>
    </source>
</evidence>
<keyword evidence="2" id="KW-0067">ATP-binding</keyword>
<dbReference type="AlphaFoldDB" id="A0A382FFF0"/>
<dbReference type="PANTHER" id="PTHR24029">
    <property type="entry name" value="UVRABC SYSTEM PROTEIN B"/>
    <property type="match status" value="1"/>
</dbReference>
<reference evidence="4" key="1">
    <citation type="submission" date="2018-05" db="EMBL/GenBank/DDBJ databases">
        <authorList>
            <person name="Lanie J.A."/>
            <person name="Ng W.-L."/>
            <person name="Kazmierczak K.M."/>
            <person name="Andrzejewski T.M."/>
            <person name="Davidsen T.M."/>
            <person name="Wayne K.J."/>
            <person name="Tettelin H."/>
            <person name="Glass J.I."/>
            <person name="Rusch D."/>
            <person name="Podicherti R."/>
            <person name="Tsui H.-C.T."/>
            <person name="Winkler M.E."/>
        </authorList>
    </citation>
    <scope>NUCLEOTIDE SEQUENCE</scope>
</reference>
<dbReference type="InterPro" id="IPR027417">
    <property type="entry name" value="P-loop_NTPase"/>
</dbReference>
<dbReference type="SUPFAM" id="SSF141259">
    <property type="entry name" value="CarD-like"/>
    <property type="match status" value="1"/>
</dbReference>
<dbReference type="GO" id="GO:0005524">
    <property type="term" value="F:ATP binding"/>
    <property type="evidence" value="ECO:0007669"/>
    <property type="project" value="UniProtKB-KW"/>
</dbReference>
<feature type="domain" description="CarD-like/TRCF RNAP-interacting" evidence="3">
    <location>
        <begin position="374"/>
        <end position="461"/>
    </location>
</feature>
<dbReference type="Gene3D" id="3.30.2060.10">
    <property type="entry name" value="Penicillin-binding protein 1b domain"/>
    <property type="match status" value="1"/>
</dbReference>
<dbReference type="GO" id="GO:0006289">
    <property type="term" value="P:nucleotide-excision repair"/>
    <property type="evidence" value="ECO:0007669"/>
    <property type="project" value="InterPro"/>
</dbReference>
<dbReference type="GO" id="GO:0016887">
    <property type="term" value="F:ATP hydrolysis activity"/>
    <property type="evidence" value="ECO:0007669"/>
    <property type="project" value="InterPro"/>
</dbReference>